<dbReference type="UniPathway" id="UPA00358">
    <property type="reaction ID" value="UER00476"/>
</dbReference>
<evidence type="ECO:0000256" key="1">
    <source>
        <dbReference type="ARBA" id="ARBA00004370"/>
    </source>
</evidence>
<dbReference type="NCBIfam" id="TIGR00466">
    <property type="entry name" value="kdsB"/>
    <property type="match status" value="1"/>
</dbReference>
<dbReference type="SUPFAM" id="SSF53448">
    <property type="entry name" value="Nucleotide-diphospho-sugar transferases"/>
    <property type="match status" value="1"/>
</dbReference>
<dbReference type="NCBIfam" id="NF003950">
    <property type="entry name" value="PRK05450.1-3"/>
    <property type="match status" value="1"/>
</dbReference>
<dbReference type="CDD" id="cd02517">
    <property type="entry name" value="CMP-KDO-Synthetase"/>
    <property type="match status" value="1"/>
</dbReference>
<keyword evidence="3 5" id="KW-0548">Nucleotidyltransferase</keyword>
<comment type="function">
    <text evidence="5">Activates KDO (a required 8-carbon sugar) for incorporation into bacterial lipopolysaccharide in Gram-negative bacteria.</text>
</comment>
<dbReference type="GO" id="GO:0033468">
    <property type="term" value="P:CMP-keto-3-deoxy-D-manno-octulosonic acid biosynthetic process"/>
    <property type="evidence" value="ECO:0007669"/>
    <property type="project" value="UniProtKB-UniRule"/>
</dbReference>
<dbReference type="EC" id="2.7.7.38" evidence="5"/>
<evidence type="ECO:0000256" key="2">
    <source>
        <dbReference type="ARBA" id="ARBA00022679"/>
    </source>
</evidence>
<dbReference type="InterPro" id="IPR004528">
    <property type="entry name" value="KdsB"/>
</dbReference>
<dbReference type="InterPro" id="IPR003329">
    <property type="entry name" value="Cytidylyl_trans"/>
</dbReference>
<dbReference type="Proteomes" id="UP000199409">
    <property type="component" value="Unassembled WGS sequence"/>
</dbReference>
<keyword evidence="5" id="KW-0963">Cytoplasm</keyword>
<keyword evidence="7" id="KW-1185">Reference proteome</keyword>
<accession>A0A1H3ZNY2</accession>
<dbReference type="FunFam" id="3.90.550.10:FF:000011">
    <property type="entry name" value="3-deoxy-manno-octulosonate cytidylyltransferase"/>
    <property type="match status" value="1"/>
</dbReference>
<evidence type="ECO:0000313" key="6">
    <source>
        <dbReference type="EMBL" id="SEA25489.1"/>
    </source>
</evidence>
<dbReference type="RefSeq" id="WP_092346534.1">
    <property type="nucleotide sequence ID" value="NZ_FNQN01000004.1"/>
</dbReference>
<keyword evidence="4 5" id="KW-0448">Lipopolysaccharide biosynthesis</keyword>
<dbReference type="Gene3D" id="3.90.550.10">
    <property type="entry name" value="Spore Coat Polysaccharide Biosynthesis Protein SpsA, Chain A"/>
    <property type="match status" value="1"/>
</dbReference>
<proteinExistence type="inferred from homology"/>
<dbReference type="NCBIfam" id="NF009905">
    <property type="entry name" value="PRK13368.1"/>
    <property type="match status" value="1"/>
</dbReference>
<comment type="similarity">
    <text evidence="5">Belongs to the KdsB family.</text>
</comment>
<dbReference type="GO" id="GO:0016020">
    <property type="term" value="C:membrane"/>
    <property type="evidence" value="ECO:0007669"/>
    <property type="project" value="UniProtKB-SubCell"/>
</dbReference>
<comment type="catalytic activity">
    <reaction evidence="5">
        <text>3-deoxy-alpha-D-manno-oct-2-ulosonate + CTP = CMP-3-deoxy-beta-D-manno-octulosonate + diphosphate</text>
        <dbReference type="Rhea" id="RHEA:23448"/>
        <dbReference type="ChEBI" id="CHEBI:33019"/>
        <dbReference type="ChEBI" id="CHEBI:37563"/>
        <dbReference type="ChEBI" id="CHEBI:85986"/>
        <dbReference type="ChEBI" id="CHEBI:85987"/>
        <dbReference type="EC" id="2.7.7.38"/>
    </reaction>
</comment>
<gene>
    <name evidence="5" type="primary">kdsB</name>
    <name evidence="6" type="ORF">SAMN05660420_01618</name>
</gene>
<dbReference type="GO" id="GO:0009103">
    <property type="term" value="P:lipopolysaccharide biosynthetic process"/>
    <property type="evidence" value="ECO:0007669"/>
    <property type="project" value="UniProtKB-UniRule"/>
</dbReference>
<comment type="pathway">
    <text evidence="5">Nucleotide-sugar biosynthesis; CMP-3-deoxy-D-manno-octulosonate biosynthesis; CMP-3-deoxy-D-manno-octulosonate from 3-deoxy-D-manno-octulosonate and CTP: step 1/1.</text>
</comment>
<evidence type="ECO:0000313" key="7">
    <source>
        <dbReference type="Proteomes" id="UP000199409"/>
    </source>
</evidence>
<sequence length="250" mass="27722">MKATAIIPARYGSSRFPGKPLALINGLPMIQHVCQRVSQAEMVDQVIVATDDDRIVAAVESFGVQVMLTRADHPTGTDRLAEVALKIDAELIVNVQGDEPLINPKMVDQAIAPLLKDTRIQMGTLAAKIDQIEDFYSPNVVKVVKDLNGLALYFSRAPIPWPRDLSSEQLAAALPQLGLLRHIGLYVYRRELLLDYPSWPKTPLESLENLEQLRALERGVRLHVAETEFNCHGVDTPADLERVATLMSIE</sequence>
<dbReference type="HAMAP" id="MF_00057">
    <property type="entry name" value="KdsB"/>
    <property type="match status" value="1"/>
</dbReference>
<keyword evidence="2 5" id="KW-0808">Transferase</keyword>
<evidence type="ECO:0000256" key="3">
    <source>
        <dbReference type="ARBA" id="ARBA00022695"/>
    </source>
</evidence>
<dbReference type="GO" id="GO:0005829">
    <property type="term" value="C:cytosol"/>
    <property type="evidence" value="ECO:0007669"/>
    <property type="project" value="TreeGrafter"/>
</dbReference>
<comment type="subcellular location">
    <subcellularLocation>
        <location evidence="5">Cytoplasm</location>
    </subcellularLocation>
    <subcellularLocation>
        <location evidence="1">Membrane</location>
    </subcellularLocation>
</comment>
<dbReference type="PANTHER" id="PTHR42866:SF2">
    <property type="entry name" value="3-DEOXY-MANNO-OCTULOSONATE CYTIDYLYLTRANSFERASE, MITOCHONDRIAL"/>
    <property type="match status" value="1"/>
</dbReference>
<evidence type="ECO:0000256" key="4">
    <source>
        <dbReference type="ARBA" id="ARBA00022985"/>
    </source>
</evidence>
<organism evidence="6 7">
    <name type="scientific">Desulfuromusa kysingii</name>
    <dbReference type="NCBI Taxonomy" id="37625"/>
    <lineage>
        <taxon>Bacteria</taxon>
        <taxon>Pseudomonadati</taxon>
        <taxon>Thermodesulfobacteriota</taxon>
        <taxon>Desulfuromonadia</taxon>
        <taxon>Desulfuromonadales</taxon>
        <taxon>Geopsychrobacteraceae</taxon>
        <taxon>Desulfuromusa</taxon>
    </lineage>
</organism>
<dbReference type="Pfam" id="PF02348">
    <property type="entry name" value="CTP_transf_3"/>
    <property type="match status" value="1"/>
</dbReference>
<reference evidence="6 7" key="1">
    <citation type="submission" date="2016-10" db="EMBL/GenBank/DDBJ databases">
        <authorList>
            <person name="de Groot N.N."/>
        </authorList>
    </citation>
    <scope>NUCLEOTIDE SEQUENCE [LARGE SCALE GENOMIC DNA]</scope>
    <source>
        <strain evidence="6 7">DSM 7343</strain>
    </source>
</reference>
<dbReference type="NCBIfam" id="NF003952">
    <property type="entry name" value="PRK05450.1-5"/>
    <property type="match status" value="1"/>
</dbReference>
<protein>
    <recommendedName>
        <fullName evidence="5">3-deoxy-manno-octulosonate cytidylyltransferase</fullName>
        <ecNumber evidence="5">2.7.7.38</ecNumber>
    </recommendedName>
    <alternativeName>
        <fullName evidence="5">CMP-2-keto-3-deoxyoctulosonic acid synthase</fullName>
        <shortName evidence="5">CKS</shortName>
        <shortName evidence="5">CMP-KDO synthase</shortName>
    </alternativeName>
</protein>
<dbReference type="OrthoDB" id="9815559at2"/>
<dbReference type="PANTHER" id="PTHR42866">
    <property type="entry name" value="3-DEOXY-MANNO-OCTULOSONATE CYTIDYLYLTRANSFERASE"/>
    <property type="match status" value="1"/>
</dbReference>
<dbReference type="EMBL" id="FNQN01000004">
    <property type="protein sequence ID" value="SEA25489.1"/>
    <property type="molecule type" value="Genomic_DNA"/>
</dbReference>
<dbReference type="AlphaFoldDB" id="A0A1H3ZNY2"/>
<name>A0A1H3ZNY2_9BACT</name>
<evidence type="ECO:0000256" key="5">
    <source>
        <dbReference type="HAMAP-Rule" id="MF_00057"/>
    </source>
</evidence>
<dbReference type="InterPro" id="IPR029044">
    <property type="entry name" value="Nucleotide-diphossugar_trans"/>
</dbReference>
<dbReference type="STRING" id="37625.SAMN05660420_01618"/>
<dbReference type="GO" id="GO:0008690">
    <property type="term" value="F:3-deoxy-manno-octulosonate cytidylyltransferase activity"/>
    <property type="evidence" value="ECO:0007669"/>
    <property type="project" value="UniProtKB-UniRule"/>
</dbReference>